<dbReference type="PANTHER" id="PTHR30204:SF58">
    <property type="entry name" value="HTH-TYPE TRANSCRIPTIONAL REGULATOR YFMP"/>
    <property type="match status" value="1"/>
</dbReference>
<dbReference type="PANTHER" id="PTHR30204">
    <property type="entry name" value="REDOX-CYCLING DRUG-SENSING TRANSCRIPTIONAL ACTIVATOR SOXR"/>
    <property type="match status" value="1"/>
</dbReference>
<comment type="caution">
    <text evidence="5">The sequence shown here is derived from an EMBL/GenBank/DDBJ whole genome shotgun (WGS) entry which is preliminary data.</text>
</comment>
<dbReference type="InterPro" id="IPR047057">
    <property type="entry name" value="MerR_fam"/>
</dbReference>
<name>A0A9X8GXA5_9BURK</name>
<dbReference type="OrthoDB" id="9803659at2"/>
<evidence type="ECO:0000313" key="5">
    <source>
        <dbReference type="EMBL" id="RIX84266.1"/>
    </source>
</evidence>
<dbReference type="Proteomes" id="UP000265619">
    <property type="component" value="Unassembled WGS sequence"/>
</dbReference>
<keyword evidence="2" id="KW-0175">Coiled coil</keyword>
<dbReference type="RefSeq" id="WP_119552521.1">
    <property type="nucleotide sequence ID" value="NZ_QXMN01000003.1"/>
</dbReference>
<dbReference type="EMBL" id="QXMN01000003">
    <property type="protein sequence ID" value="RIX84266.1"/>
    <property type="molecule type" value="Genomic_DNA"/>
</dbReference>
<dbReference type="InterPro" id="IPR009061">
    <property type="entry name" value="DNA-bd_dom_put_sf"/>
</dbReference>
<evidence type="ECO:0000256" key="3">
    <source>
        <dbReference type="SAM" id="MobiDB-lite"/>
    </source>
</evidence>
<evidence type="ECO:0000313" key="6">
    <source>
        <dbReference type="Proteomes" id="UP000265619"/>
    </source>
</evidence>
<evidence type="ECO:0000256" key="1">
    <source>
        <dbReference type="ARBA" id="ARBA00023125"/>
    </source>
</evidence>
<proteinExistence type="predicted"/>
<dbReference type="GO" id="GO:0003700">
    <property type="term" value="F:DNA-binding transcription factor activity"/>
    <property type="evidence" value="ECO:0007669"/>
    <property type="project" value="InterPro"/>
</dbReference>
<organism evidence="5 6">
    <name type="scientific">Acidovorax cavernicola</name>
    <dbReference type="NCBI Taxonomy" id="1675792"/>
    <lineage>
        <taxon>Bacteria</taxon>
        <taxon>Pseudomonadati</taxon>
        <taxon>Pseudomonadota</taxon>
        <taxon>Betaproteobacteria</taxon>
        <taxon>Burkholderiales</taxon>
        <taxon>Comamonadaceae</taxon>
        <taxon>Acidovorax</taxon>
    </lineage>
</organism>
<keyword evidence="1 5" id="KW-0238">DNA-binding</keyword>
<evidence type="ECO:0000256" key="2">
    <source>
        <dbReference type="SAM" id="Coils"/>
    </source>
</evidence>
<dbReference type="SMART" id="SM00422">
    <property type="entry name" value="HTH_MERR"/>
    <property type="match status" value="1"/>
</dbReference>
<dbReference type="SUPFAM" id="SSF46955">
    <property type="entry name" value="Putative DNA-binding domain"/>
    <property type="match status" value="1"/>
</dbReference>
<gene>
    <name evidence="5" type="ORF">D3H34_05920</name>
</gene>
<dbReference type="Pfam" id="PF13411">
    <property type="entry name" value="MerR_1"/>
    <property type="match status" value="1"/>
</dbReference>
<dbReference type="InterPro" id="IPR000551">
    <property type="entry name" value="MerR-type_HTH_dom"/>
</dbReference>
<dbReference type="PROSITE" id="PS50937">
    <property type="entry name" value="HTH_MERR_2"/>
    <property type="match status" value="1"/>
</dbReference>
<feature type="region of interest" description="Disordered" evidence="3">
    <location>
        <begin position="124"/>
        <end position="146"/>
    </location>
</feature>
<dbReference type="GO" id="GO:0003677">
    <property type="term" value="F:DNA binding"/>
    <property type="evidence" value="ECO:0007669"/>
    <property type="project" value="UniProtKB-KW"/>
</dbReference>
<accession>A0A9X8GXA5</accession>
<feature type="compositionally biased region" description="Polar residues" evidence="3">
    <location>
        <begin position="135"/>
        <end position="146"/>
    </location>
</feature>
<feature type="domain" description="HTH merR-type" evidence="4">
    <location>
        <begin position="5"/>
        <end position="72"/>
    </location>
</feature>
<sequence length="146" mass="16303">MPAQTFTISQLAKEFDLTTRAIRFYEDMGLLSPARAGLQRVYSARDRARLTLTLRAKRLGLTLVEAKDILDMYDSPRDTVPQLEKFLGVLGAHRAQLEAQMAELQANLAEVREHEKKGRATLVRAHKAAKAASDGESTPDTTTHRQ</sequence>
<dbReference type="Gene3D" id="1.10.1660.10">
    <property type="match status" value="1"/>
</dbReference>
<dbReference type="AlphaFoldDB" id="A0A9X8GXA5"/>
<feature type="coiled-coil region" evidence="2">
    <location>
        <begin position="87"/>
        <end position="117"/>
    </location>
</feature>
<keyword evidence="6" id="KW-1185">Reference proteome</keyword>
<protein>
    <submittedName>
        <fullName evidence="5">MerR family DNA-binding transcriptional regulator</fullName>
    </submittedName>
</protein>
<reference evidence="5 6" key="1">
    <citation type="submission" date="2018-09" db="EMBL/GenBank/DDBJ databases">
        <title>Acidovorax cavernicola nov. sp. isolated from Gruta de las Maravillas (Aracena, Spain).</title>
        <authorList>
            <person name="Jurado V."/>
            <person name="Gutierrez-Patricio S."/>
            <person name="Gonzalez-Pimentel J.L."/>
            <person name="Miller A.Z."/>
            <person name="Laiz L."/>
            <person name="Saiz-Jimenez C."/>
        </authorList>
    </citation>
    <scope>NUCLEOTIDE SEQUENCE [LARGE SCALE GENOMIC DNA]</scope>
    <source>
        <strain evidence="5 6">1011MAR4D40.2</strain>
    </source>
</reference>
<evidence type="ECO:0000259" key="4">
    <source>
        <dbReference type="PROSITE" id="PS50937"/>
    </source>
</evidence>
<dbReference type="CDD" id="cd04776">
    <property type="entry name" value="HTH_GnyR"/>
    <property type="match status" value="1"/>
</dbReference>